<comment type="similarity">
    <text evidence="1">Belongs to the aldehyde dehydrogenase family.</text>
</comment>
<dbReference type="SUPFAM" id="SSF53720">
    <property type="entry name" value="ALDH-like"/>
    <property type="match status" value="1"/>
</dbReference>
<dbReference type="InterPro" id="IPR016161">
    <property type="entry name" value="Ald_DH/histidinol_DH"/>
</dbReference>
<reference evidence="5" key="1">
    <citation type="submission" date="2023-03" db="EMBL/GenBank/DDBJ databases">
        <title>MT1 and MT2 Draft Genomes of Novel Species.</title>
        <authorList>
            <person name="Venkateswaran K."/>
        </authorList>
    </citation>
    <scope>NUCLEOTIDE SEQUENCE</scope>
    <source>
        <strain evidence="5">F6_8S_P_1A</strain>
    </source>
</reference>
<sequence length="492" mass="52538">MTEPLTPAVTATTIREAPTMRELRDYDVQVFIDGRFEHPEAGDGIPVLDKASGVPFGTYGNASSSQVDRAVEAARRAQPAWADVDANTRSAIIRRFAGELAARRDELLTLLIRETGGTLEKAEEELGQAITQLENSATQLTENAGSILPPYKSGKLSLSRAVPLGVIGLIVPWNYPMSLAMRALAPGLAYGNAVVLKPAELTPIAGGQVLAEAAHAAGVPAGVFAVVPGDGPTTGRTLSEHPDLDLIHFTGSFEVGHQIANFAARSFTPVATELGGDNAFVVLEDADIDQAASCAVWSSLWYQGQTCITAGRHIVHRDVAERFTDAVVDRVRALRVGDPLRDDVDLGPIVSETQLRRFADGLVRPSVDAGARVAVGGTHDGLFYQPTVLTGVTTDMPVFTEEIFGPVMPITVVDSEADALALVNRHRTLMNSVFTGDPLRGLAFAERVKSNEVHVNDGYARHGGEGQLAGFTHRQWIGIQTTPVQYPAWAEG</sequence>
<dbReference type="PANTHER" id="PTHR42986:SF1">
    <property type="entry name" value="BENZALDEHYDE DEHYDROGENASE YFMT"/>
    <property type="match status" value="1"/>
</dbReference>
<dbReference type="Gene3D" id="3.40.309.10">
    <property type="entry name" value="Aldehyde Dehydrogenase, Chain A, domain 2"/>
    <property type="match status" value="1"/>
</dbReference>
<dbReference type="Proteomes" id="UP001174210">
    <property type="component" value="Unassembled WGS sequence"/>
</dbReference>
<evidence type="ECO:0000256" key="1">
    <source>
        <dbReference type="ARBA" id="ARBA00009986"/>
    </source>
</evidence>
<dbReference type="RefSeq" id="WP_301220341.1">
    <property type="nucleotide sequence ID" value="NZ_JAROCB010000005.1"/>
</dbReference>
<evidence type="ECO:0000313" key="5">
    <source>
        <dbReference type="EMBL" id="MDN4598996.1"/>
    </source>
</evidence>
<comment type="caution">
    <text evidence="5">The sequence shown here is derived from an EMBL/GenBank/DDBJ whole genome shotgun (WGS) entry which is preliminary data.</text>
</comment>
<evidence type="ECO:0000256" key="3">
    <source>
        <dbReference type="ARBA" id="ARBA00023027"/>
    </source>
</evidence>
<keyword evidence="3" id="KW-0520">NAD</keyword>
<organism evidence="5 6">
    <name type="scientific">Leifsonia virtsii</name>
    <dbReference type="NCBI Taxonomy" id="3035915"/>
    <lineage>
        <taxon>Bacteria</taxon>
        <taxon>Bacillati</taxon>
        <taxon>Actinomycetota</taxon>
        <taxon>Actinomycetes</taxon>
        <taxon>Micrococcales</taxon>
        <taxon>Microbacteriaceae</taxon>
        <taxon>Leifsonia</taxon>
    </lineage>
</organism>
<evidence type="ECO:0000313" key="6">
    <source>
        <dbReference type="Proteomes" id="UP001174210"/>
    </source>
</evidence>
<proteinExistence type="inferred from homology"/>
<evidence type="ECO:0000256" key="2">
    <source>
        <dbReference type="ARBA" id="ARBA00023002"/>
    </source>
</evidence>
<dbReference type="InterPro" id="IPR016162">
    <property type="entry name" value="Ald_DH_N"/>
</dbReference>
<dbReference type="Gene3D" id="3.40.605.10">
    <property type="entry name" value="Aldehyde Dehydrogenase, Chain A, domain 1"/>
    <property type="match status" value="1"/>
</dbReference>
<protein>
    <submittedName>
        <fullName evidence="5">Aldehyde dehydrogenase family protein</fullName>
    </submittedName>
</protein>
<keyword evidence="6" id="KW-1185">Reference proteome</keyword>
<keyword evidence="2" id="KW-0560">Oxidoreductase</keyword>
<evidence type="ECO:0000259" key="4">
    <source>
        <dbReference type="Pfam" id="PF00171"/>
    </source>
</evidence>
<accession>A0ABT8J310</accession>
<gene>
    <name evidence="5" type="ORF">P5G59_17730</name>
</gene>
<dbReference type="InterPro" id="IPR016163">
    <property type="entry name" value="Ald_DH_C"/>
</dbReference>
<dbReference type="EMBL" id="JAROCB010000005">
    <property type="protein sequence ID" value="MDN4598996.1"/>
    <property type="molecule type" value="Genomic_DNA"/>
</dbReference>
<dbReference type="PANTHER" id="PTHR42986">
    <property type="entry name" value="BENZALDEHYDE DEHYDROGENASE YFMT"/>
    <property type="match status" value="1"/>
</dbReference>
<dbReference type="InterPro" id="IPR015590">
    <property type="entry name" value="Aldehyde_DH_dom"/>
</dbReference>
<feature type="domain" description="Aldehyde dehydrogenase" evidence="4">
    <location>
        <begin position="43"/>
        <end position="461"/>
    </location>
</feature>
<dbReference type="Pfam" id="PF00171">
    <property type="entry name" value="Aldedh"/>
    <property type="match status" value="1"/>
</dbReference>
<name>A0ABT8J310_9MICO</name>